<dbReference type="InterPro" id="IPR036397">
    <property type="entry name" value="RNaseH_sf"/>
</dbReference>
<dbReference type="AlphaFoldDB" id="A0A938AZU8"/>
<dbReference type="GO" id="GO:0003676">
    <property type="term" value="F:nucleic acid binding"/>
    <property type="evidence" value="ECO:0007669"/>
    <property type="project" value="InterPro"/>
</dbReference>
<dbReference type="InterPro" id="IPR025959">
    <property type="entry name" value="Winged_HTH_dom"/>
</dbReference>
<dbReference type="NCBIfam" id="NF033545">
    <property type="entry name" value="transpos_IS630"/>
    <property type="match status" value="1"/>
</dbReference>
<proteinExistence type="predicted"/>
<feature type="domain" description="Tc1-like transposase DDE" evidence="1">
    <location>
        <begin position="129"/>
        <end position="271"/>
    </location>
</feature>
<evidence type="ECO:0000313" key="3">
    <source>
        <dbReference type="EMBL" id="MBM3223002.1"/>
    </source>
</evidence>
<reference evidence="3" key="1">
    <citation type="submission" date="2019-03" db="EMBL/GenBank/DDBJ databases">
        <title>Lake Tanganyika Metagenome-Assembled Genomes (MAGs).</title>
        <authorList>
            <person name="Tran P."/>
        </authorList>
    </citation>
    <scope>NUCLEOTIDE SEQUENCE</scope>
    <source>
        <strain evidence="3">K_DeepCast_65m_m2_066</strain>
    </source>
</reference>
<dbReference type="Pfam" id="PF13592">
    <property type="entry name" value="HTH_33"/>
    <property type="match status" value="1"/>
</dbReference>
<dbReference type="Gene3D" id="3.30.420.10">
    <property type="entry name" value="Ribonuclease H-like superfamily/Ribonuclease H"/>
    <property type="match status" value="1"/>
</dbReference>
<dbReference type="InterPro" id="IPR038717">
    <property type="entry name" value="Tc1-like_DDE_dom"/>
</dbReference>
<dbReference type="Pfam" id="PF13358">
    <property type="entry name" value="DDE_3"/>
    <property type="match status" value="1"/>
</dbReference>
<feature type="domain" description="Winged helix-turn helix" evidence="2">
    <location>
        <begin position="56"/>
        <end position="110"/>
    </location>
</feature>
<evidence type="ECO:0000259" key="2">
    <source>
        <dbReference type="Pfam" id="PF13592"/>
    </source>
</evidence>
<evidence type="ECO:0000259" key="1">
    <source>
        <dbReference type="Pfam" id="PF13358"/>
    </source>
</evidence>
<sequence>MPEKIVATWLRVFCCYGLQGAPRHKPTRWPPHLPPTPNAALITWIEEGPVQAGFSGACWRAPMIPQWIADRFGVLSNVCSIAQLRKNLGLRYQKAACVSDHRDEEQRNAWGSTTWPQLIRLAKERRALLLFGDAARFPQWGTLTYTWARRGPHPKVKTSGKRKGYTVFGVIEYFSGRFFSQGQDGRLNSTAYIALPRRVREQTTPPIVLMQEGARYHISAETHAVFAQQRARLQVFQLPTSSPAYTSSKQLWKKSKQQDTHLHDFPTVEALTAQVEQALLKCANIPEDMLVLCSLPAA</sequence>
<dbReference type="EMBL" id="VGLS01000083">
    <property type="protein sequence ID" value="MBM3223002.1"/>
    <property type="molecule type" value="Genomic_DNA"/>
</dbReference>
<evidence type="ECO:0000313" key="4">
    <source>
        <dbReference type="Proteomes" id="UP000712673"/>
    </source>
</evidence>
<gene>
    <name evidence="3" type="ORF">FJZ47_04255</name>
</gene>
<accession>A0A938AZU8</accession>
<comment type="caution">
    <text evidence="3">The sequence shown here is derived from an EMBL/GenBank/DDBJ whole genome shotgun (WGS) entry which is preliminary data.</text>
</comment>
<protein>
    <submittedName>
        <fullName evidence="3">IS630 family transposase</fullName>
    </submittedName>
</protein>
<dbReference type="Proteomes" id="UP000712673">
    <property type="component" value="Unassembled WGS sequence"/>
</dbReference>
<organism evidence="3 4">
    <name type="scientific">Tectimicrobiota bacterium</name>
    <dbReference type="NCBI Taxonomy" id="2528274"/>
    <lineage>
        <taxon>Bacteria</taxon>
        <taxon>Pseudomonadati</taxon>
        <taxon>Nitrospinota/Tectimicrobiota group</taxon>
        <taxon>Candidatus Tectimicrobiota</taxon>
    </lineage>
</organism>
<name>A0A938AZU8_UNCTE</name>
<dbReference type="InterPro" id="IPR047655">
    <property type="entry name" value="Transpos_IS630-like"/>
</dbReference>